<organism evidence="1 2">
    <name type="scientific">Bauhinia variegata</name>
    <name type="common">Purple orchid tree</name>
    <name type="synonym">Phanera variegata</name>
    <dbReference type="NCBI Taxonomy" id="167791"/>
    <lineage>
        <taxon>Eukaryota</taxon>
        <taxon>Viridiplantae</taxon>
        <taxon>Streptophyta</taxon>
        <taxon>Embryophyta</taxon>
        <taxon>Tracheophyta</taxon>
        <taxon>Spermatophyta</taxon>
        <taxon>Magnoliopsida</taxon>
        <taxon>eudicotyledons</taxon>
        <taxon>Gunneridae</taxon>
        <taxon>Pentapetalae</taxon>
        <taxon>rosids</taxon>
        <taxon>fabids</taxon>
        <taxon>Fabales</taxon>
        <taxon>Fabaceae</taxon>
        <taxon>Cercidoideae</taxon>
        <taxon>Cercideae</taxon>
        <taxon>Bauhiniinae</taxon>
        <taxon>Bauhinia</taxon>
    </lineage>
</organism>
<dbReference type="EMBL" id="CM039436">
    <property type="protein sequence ID" value="KAI4313276.1"/>
    <property type="molecule type" value="Genomic_DNA"/>
</dbReference>
<accession>A0ACB9LPK6</accession>
<gene>
    <name evidence="1" type="ORF">L6164_026267</name>
</gene>
<proteinExistence type="predicted"/>
<protein>
    <submittedName>
        <fullName evidence="1">Uncharacterized protein</fullName>
    </submittedName>
</protein>
<dbReference type="Proteomes" id="UP000828941">
    <property type="component" value="Chromosome 11"/>
</dbReference>
<evidence type="ECO:0000313" key="1">
    <source>
        <dbReference type="EMBL" id="KAI4313276.1"/>
    </source>
</evidence>
<reference evidence="1 2" key="1">
    <citation type="journal article" date="2022" name="DNA Res.">
        <title>Chromosomal-level genome assembly of the orchid tree Bauhinia variegata (Leguminosae; Cercidoideae) supports the allotetraploid origin hypothesis of Bauhinia.</title>
        <authorList>
            <person name="Zhong Y."/>
            <person name="Chen Y."/>
            <person name="Zheng D."/>
            <person name="Pang J."/>
            <person name="Liu Y."/>
            <person name="Luo S."/>
            <person name="Meng S."/>
            <person name="Qian L."/>
            <person name="Wei D."/>
            <person name="Dai S."/>
            <person name="Zhou R."/>
        </authorList>
    </citation>
    <scope>NUCLEOTIDE SEQUENCE [LARGE SCALE GENOMIC DNA]</scope>
    <source>
        <strain evidence="1">BV-YZ2020</strain>
    </source>
</reference>
<sequence>MNSQKHIFLRPWQDIEAWELLKEKAELDESIGNAELLSIGQEVAQECGGKPLAVVTIASSLKNKRISKWKIVSQELRNPAPTVMHKAIYRPIEVSYQKFKR</sequence>
<evidence type="ECO:0000313" key="2">
    <source>
        <dbReference type="Proteomes" id="UP000828941"/>
    </source>
</evidence>
<comment type="caution">
    <text evidence="1">The sequence shown here is derived from an EMBL/GenBank/DDBJ whole genome shotgun (WGS) entry which is preliminary data.</text>
</comment>
<keyword evidence="2" id="KW-1185">Reference proteome</keyword>
<name>A0ACB9LPK6_BAUVA</name>